<dbReference type="InterPro" id="IPR013216">
    <property type="entry name" value="Methyltransf_11"/>
</dbReference>
<proteinExistence type="predicted"/>
<dbReference type="SUPFAM" id="SSF53335">
    <property type="entry name" value="S-adenosyl-L-methionine-dependent methyltransferases"/>
    <property type="match status" value="1"/>
</dbReference>
<sequence length="261" mass="27552">MPAPKPTNWANGRYVAVAERIAAVAEEVVMAVDHRTPLAEAEVVDLACGTGSAALSAVAAGANVTGVDITPELLEIAKTRPGGEQVTWVAADAAHTGLPDGGFDAAVSNMGIIFVEPTSLVAEVARLLRPGAVFGFSSWVRDDTENPFFTPIVAVLGPPPPTDYTHDQWGDRDIVAQRLAADFDDLVVETSSLTWNFASLGAALAFLENESPAHVNLFQSLDGPDRDRLRAAFETALSRHVDGTGAVSFSSPYLVTTAVRR</sequence>
<keyword evidence="3" id="KW-1185">Reference proteome</keyword>
<dbReference type="GO" id="GO:0008168">
    <property type="term" value="F:methyltransferase activity"/>
    <property type="evidence" value="ECO:0007669"/>
    <property type="project" value="UniProtKB-KW"/>
</dbReference>
<dbReference type="RefSeq" id="WP_073679755.1">
    <property type="nucleotide sequence ID" value="NZ_JAHBOL010000011.1"/>
</dbReference>
<dbReference type="EMBL" id="JAHBOM010000006">
    <property type="protein sequence ID" value="MBU8823129.1"/>
    <property type="molecule type" value="Genomic_DNA"/>
</dbReference>
<evidence type="ECO:0000313" key="2">
    <source>
        <dbReference type="EMBL" id="MBU8823129.1"/>
    </source>
</evidence>
<dbReference type="Gene3D" id="3.40.50.150">
    <property type="entry name" value="Vaccinia Virus protein VP39"/>
    <property type="match status" value="1"/>
</dbReference>
<dbReference type="CDD" id="cd02440">
    <property type="entry name" value="AdoMet_MTases"/>
    <property type="match status" value="1"/>
</dbReference>
<dbReference type="InterPro" id="IPR029063">
    <property type="entry name" value="SAM-dependent_MTases_sf"/>
</dbReference>
<dbReference type="PANTHER" id="PTHR43591">
    <property type="entry name" value="METHYLTRANSFERASE"/>
    <property type="match status" value="1"/>
</dbReference>
<keyword evidence="2" id="KW-0808">Transferase</keyword>
<dbReference type="Pfam" id="PF08241">
    <property type="entry name" value="Methyltransf_11"/>
    <property type="match status" value="1"/>
</dbReference>
<gene>
    <name evidence="2" type="ORF">KL859_09625</name>
</gene>
<reference evidence="2 3" key="1">
    <citation type="submission" date="2021-05" db="EMBL/GenBank/DDBJ databases">
        <title>Draft Genome Sequences of Clinical Respiratory Isolates of Mycobacterium goodii Recovered in Ireland.</title>
        <authorList>
            <person name="Flanagan P.R."/>
            <person name="Mok S."/>
            <person name="Roycroft E."/>
            <person name="Rogers T.R."/>
            <person name="Fitzgibbon M."/>
        </authorList>
    </citation>
    <scope>NUCLEOTIDE SEQUENCE [LARGE SCALE GENOMIC DNA]</scope>
    <source>
        <strain evidence="2 3">14IE55</strain>
    </source>
</reference>
<evidence type="ECO:0000313" key="3">
    <source>
        <dbReference type="Proteomes" id="UP000696413"/>
    </source>
</evidence>
<dbReference type="Proteomes" id="UP000696413">
    <property type="component" value="Unassembled WGS sequence"/>
</dbReference>
<feature type="domain" description="Methyltransferase type 11" evidence="1">
    <location>
        <begin position="44"/>
        <end position="134"/>
    </location>
</feature>
<protein>
    <submittedName>
        <fullName evidence="2">Class I SAM-dependent methyltransferase</fullName>
    </submittedName>
</protein>
<organism evidence="2 3">
    <name type="scientific">Mycolicibacterium goodii</name>
    <name type="common">Mycobacterium goodii</name>
    <dbReference type="NCBI Taxonomy" id="134601"/>
    <lineage>
        <taxon>Bacteria</taxon>
        <taxon>Bacillati</taxon>
        <taxon>Actinomycetota</taxon>
        <taxon>Actinomycetes</taxon>
        <taxon>Mycobacteriales</taxon>
        <taxon>Mycobacteriaceae</taxon>
        <taxon>Mycolicibacterium</taxon>
    </lineage>
</organism>
<accession>A0ABS6HKB2</accession>
<evidence type="ECO:0000259" key="1">
    <source>
        <dbReference type="Pfam" id="PF08241"/>
    </source>
</evidence>
<keyword evidence="2" id="KW-0489">Methyltransferase</keyword>
<dbReference type="PANTHER" id="PTHR43591:SF24">
    <property type="entry name" value="2-METHOXY-6-POLYPRENYL-1,4-BENZOQUINOL METHYLASE, MITOCHONDRIAL"/>
    <property type="match status" value="1"/>
</dbReference>
<comment type="caution">
    <text evidence="2">The sequence shown here is derived from an EMBL/GenBank/DDBJ whole genome shotgun (WGS) entry which is preliminary data.</text>
</comment>
<dbReference type="GO" id="GO:0032259">
    <property type="term" value="P:methylation"/>
    <property type="evidence" value="ECO:0007669"/>
    <property type="project" value="UniProtKB-KW"/>
</dbReference>
<name>A0ABS6HKB2_MYCGD</name>